<dbReference type="InterPro" id="IPR011009">
    <property type="entry name" value="Kinase-like_dom_sf"/>
</dbReference>
<dbReference type="PANTHER" id="PTHR24351">
    <property type="entry name" value="RIBOSOMAL PROTEIN S6 KINASE"/>
    <property type="match status" value="1"/>
</dbReference>
<dbReference type="GO" id="GO:0005524">
    <property type="term" value="F:ATP binding"/>
    <property type="evidence" value="ECO:0007669"/>
    <property type="project" value="UniProtKB-KW"/>
</dbReference>
<dbReference type="PROSITE" id="PS51285">
    <property type="entry name" value="AGC_KINASE_CTER"/>
    <property type="match status" value="1"/>
</dbReference>
<protein>
    <recommendedName>
        <fullName evidence="7">AGC-kinase C-terminal domain-containing protein</fullName>
    </recommendedName>
</protein>
<evidence type="ECO:0000256" key="5">
    <source>
        <dbReference type="ARBA" id="ARBA00022840"/>
    </source>
</evidence>
<keyword evidence="4" id="KW-0418">Kinase</keyword>
<dbReference type="GO" id="GO:0004674">
    <property type="term" value="F:protein serine/threonine kinase activity"/>
    <property type="evidence" value="ECO:0007669"/>
    <property type="project" value="UniProtKB-KW"/>
</dbReference>
<evidence type="ECO:0000256" key="6">
    <source>
        <dbReference type="SAM" id="MobiDB-lite"/>
    </source>
</evidence>
<keyword evidence="3" id="KW-0547">Nucleotide-binding</keyword>
<dbReference type="Gene3D" id="3.30.200.20">
    <property type="entry name" value="Phosphorylase Kinase, domain 1"/>
    <property type="match status" value="1"/>
</dbReference>
<dbReference type="Proteomes" id="UP000237246">
    <property type="component" value="Unassembled WGS sequence"/>
</dbReference>
<reference evidence="8 9" key="1">
    <citation type="submission" date="2018-01" db="EMBL/GenBank/DDBJ databases">
        <title>Comparison of the Chinese Bamboo Partridge and Red Junglefowl genome sequences highlights the importance of demography in genome evolution.</title>
        <authorList>
            <person name="Tiley G.P."/>
            <person name="Kimball R.T."/>
            <person name="Braun E.L."/>
            <person name="Burleigh J.G."/>
        </authorList>
    </citation>
    <scope>NUCLEOTIDE SEQUENCE [LARGE SCALE GENOMIC DNA]</scope>
    <source>
        <strain evidence="8">RTK389</strain>
        <tissue evidence="8">Blood</tissue>
    </source>
</reference>
<keyword evidence="5" id="KW-0067">ATP-binding</keyword>
<evidence type="ECO:0000259" key="7">
    <source>
        <dbReference type="PROSITE" id="PS51285"/>
    </source>
</evidence>
<feature type="region of interest" description="Disordered" evidence="6">
    <location>
        <begin position="78"/>
        <end position="104"/>
    </location>
</feature>
<dbReference type="SMART" id="SM00133">
    <property type="entry name" value="S_TK_X"/>
    <property type="match status" value="1"/>
</dbReference>
<dbReference type="EMBL" id="PPHD01016384">
    <property type="protein sequence ID" value="POI29162.1"/>
    <property type="molecule type" value="Genomic_DNA"/>
</dbReference>
<dbReference type="AlphaFoldDB" id="A0A2P4SYG3"/>
<keyword evidence="9" id="KW-1185">Reference proteome</keyword>
<keyword evidence="1" id="KW-0723">Serine/threonine-protein kinase</keyword>
<evidence type="ECO:0000256" key="1">
    <source>
        <dbReference type="ARBA" id="ARBA00022527"/>
    </source>
</evidence>
<sequence length="248" mass="27318">MTVKAAEASGPALTYSKMRGMVAILIVAQAQTHLSPAQSLLALWWKDPPDVLVMINAYSHRCSPEVQSILKISQPQEPELMNANPSPPPSPSQQINLGPSSNPHAKPSDFHFLKVIGKGSFGKFSIAHIEESVFQVLLARHKAEEQFYAVKVLQKKAILKKKETEIKNHIFFSPINWDDLINKKITPPFNPNVSGPSDLRHFDPEFTDEPVPNSIGQSPDSILITASVKEAAEAFLGFSYAPPVDSFL</sequence>
<feature type="compositionally biased region" description="Polar residues" evidence="6">
    <location>
        <begin position="93"/>
        <end position="103"/>
    </location>
</feature>
<feature type="domain" description="AGC-kinase C-terminal" evidence="7">
    <location>
        <begin position="173"/>
        <end position="248"/>
    </location>
</feature>
<keyword evidence="2" id="KW-0808">Transferase</keyword>
<evidence type="ECO:0000313" key="9">
    <source>
        <dbReference type="Proteomes" id="UP000237246"/>
    </source>
</evidence>
<gene>
    <name evidence="8" type="ORF">CIB84_007089</name>
</gene>
<dbReference type="SUPFAM" id="SSF56112">
    <property type="entry name" value="Protein kinase-like (PK-like)"/>
    <property type="match status" value="1"/>
</dbReference>
<name>A0A2P4SYG3_BAMTH</name>
<comment type="caution">
    <text evidence="8">The sequence shown here is derived from an EMBL/GenBank/DDBJ whole genome shotgun (WGS) entry which is preliminary data.</text>
</comment>
<dbReference type="InterPro" id="IPR000961">
    <property type="entry name" value="AGC-kinase_C"/>
</dbReference>
<evidence type="ECO:0000256" key="3">
    <source>
        <dbReference type="ARBA" id="ARBA00022741"/>
    </source>
</evidence>
<evidence type="ECO:0000313" key="8">
    <source>
        <dbReference type="EMBL" id="POI29162.1"/>
    </source>
</evidence>
<dbReference type="Pfam" id="PF00433">
    <property type="entry name" value="Pkinase_C"/>
    <property type="match status" value="1"/>
</dbReference>
<dbReference type="InterPro" id="IPR017892">
    <property type="entry name" value="Pkinase_C"/>
</dbReference>
<accession>A0A2P4SYG3</accession>
<evidence type="ECO:0000256" key="4">
    <source>
        <dbReference type="ARBA" id="ARBA00022777"/>
    </source>
</evidence>
<dbReference type="Gene3D" id="1.10.510.10">
    <property type="entry name" value="Transferase(Phosphotransferase) domain 1"/>
    <property type="match status" value="1"/>
</dbReference>
<organism evidence="8 9">
    <name type="scientific">Bambusicola thoracicus</name>
    <name type="common">Chinese bamboo-partridge</name>
    <name type="synonym">Perdix thoracica</name>
    <dbReference type="NCBI Taxonomy" id="9083"/>
    <lineage>
        <taxon>Eukaryota</taxon>
        <taxon>Metazoa</taxon>
        <taxon>Chordata</taxon>
        <taxon>Craniata</taxon>
        <taxon>Vertebrata</taxon>
        <taxon>Euteleostomi</taxon>
        <taxon>Archelosauria</taxon>
        <taxon>Archosauria</taxon>
        <taxon>Dinosauria</taxon>
        <taxon>Saurischia</taxon>
        <taxon>Theropoda</taxon>
        <taxon>Coelurosauria</taxon>
        <taxon>Aves</taxon>
        <taxon>Neognathae</taxon>
        <taxon>Galloanserae</taxon>
        <taxon>Galliformes</taxon>
        <taxon>Phasianidae</taxon>
        <taxon>Perdicinae</taxon>
        <taxon>Bambusicola</taxon>
    </lineage>
</organism>
<proteinExistence type="predicted"/>
<dbReference type="OrthoDB" id="63267at2759"/>
<evidence type="ECO:0000256" key="2">
    <source>
        <dbReference type="ARBA" id="ARBA00022679"/>
    </source>
</evidence>